<reference evidence="12" key="2">
    <citation type="submission" date="2022-06" db="UniProtKB">
        <authorList>
            <consortium name="EnsemblMetazoa"/>
        </authorList>
    </citation>
    <scope>IDENTIFICATION</scope>
</reference>
<dbReference type="Gene3D" id="1.10.1540.10">
    <property type="entry name" value="BEACH domain"/>
    <property type="match status" value="1"/>
</dbReference>
<dbReference type="InterPro" id="IPR056252">
    <property type="entry name" value="Alfy-like_Arm-like"/>
</dbReference>
<keyword evidence="5" id="KW-0862">Zinc</keyword>
<dbReference type="PROSITE" id="PS50082">
    <property type="entry name" value="WD_REPEATS_2"/>
    <property type="match status" value="1"/>
</dbReference>
<reference evidence="13" key="1">
    <citation type="submission" date="2013-10" db="EMBL/GenBank/DDBJ databases">
        <title>Genome sequencing of Onchocerca volvulus.</title>
        <authorList>
            <person name="Cotton J."/>
            <person name="Tsai J."/>
            <person name="Stanley E."/>
            <person name="Tracey A."/>
            <person name="Holroyd N."/>
            <person name="Lustigman S."/>
            <person name="Berriman M."/>
        </authorList>
    </citation>
    <scope>NUCLEOTIDE SEQUENCE</scope>
</reference>
<feature type="domain" description="BEACH" evidence="10">
    <location>
        <begin position="2552"/>
        <end position="2845"/>
    </location>
</feature>
<dbReference type="Pfam" id="PF00400">
    <property type="entry name" value="WD40"/>
    <property type="match status" value="1"/>
</dbReference>
<evidence type="ECO:0000256" key="6">
    <source>
        <dbReference type="PROSITE-ProRule" id="PRU00091"/>
    </source>
</evidence>
<dbReference type="SUPFAM" id="SSF50729">
    <property type="entry name" value="PH domain-like"/>
    <property type="match status" value="1"/>
</dbReference>
<keyword evidence="3" id="KW-0677">Repeat</keyword>
<dbReference type="Pfam" id="PF14844">
    <property type="entry name" value="PH_BEACH"/>
    <property type="match status" value="1"/>
</dbReference>
<dbReference type="PROSITE" id="PS50197">
    <property type="entry name" value="BEACH"/>
    <property type="match status" value="1"/>
</dbReference>
<evidence type="ECO:0000256" key="8">
    <source>
        <dbReference type="SAM" id="MobiDB-lite"/>
    </source>
</evidence>
<evidence type="ECO:0000256" key="4">
    <source>
        <dbReference type="ARBA" id="ARBA00022771"/>
    </source>
</evidence>
<dbReference type="PROSITE" id="PS50294">
    <property type="entry name" value="WD_REPEATS_REGION"/>
    <property type="match status" value="1"/>
</dbReference>
<dbReference type="InterPro" id="IPR051944">
    <property type="entry name" value="BEACH_domain_protein"/>
</dbReference>
<evidence type="ECO:0000259" key="11">
    <source>
        <dbReference type="PROSITE" id="PS51783"/>
    </source>
</evidence>
<dbReference type="InterPro" id="IPR036322">
    <property type="entry name" value="WD40_repeat_dom_sf"/>
</dbReference>
<keyword evidence="13" id="KW-1185">Reference proteome</keyword>
<sequence length="3341" mass="375555">MEDVDRSLTLLHLRKTFSEYCRMPLNGSKDGEKKFDRILPLFGRVMIMYPSPEEIVDKFKELCPFTGHLCRHLVQEIRLRAANECTQLAASAIVNFLLPDVADCRGWTLLNAACYLSFTKQEQVIEVMCRAALPSTLVKALYLFFDLPPPINGDLTVSKQKLFAVFQKVLKKLCEFNCVGEELTRKDDLFLLFAGASCACPAENIEWRETVSQLLLVVVSKSLSSSVTKYIHAKNCISVFLSNIYKEDENLLDQERIGMFICLLSVLKDSAATVNVLLQDFARANGYLLLRNFILKYSENEEVEEGIKSILLLIMSMATCGVTELKPNYTPGLIILPTFNLPVPSNNGLTLRNIDAESFCFQCKNGRICEAVVDAVHNIYASDAVNYFIADKECPLSQMIERMGPKSFQIQQKVMELVEYVVLHLNHIPCKELIALSVLLKTKISDNSLECCVLFLQSAFRILCANSLLKDAFREVGLVESLTWTMLHFISANKIRPLSESEGRVALLSTDLLSLLVSNNLANACVFRENAGSKAIIDLICSNSDEWRASALQLMKQLLISGQSEEQLTALLLVLHTPTLNNISLKTVLLKSLLCALRESHKVRLMFRRSGGYLCLMSLLVGLEGKLSSNAEETIPEMLLTEITNLLRFTEIIFKVLAISMRYEPSNSKYFTHEVTWDNLCVALRVSGTFMKDSGKIDAEHSIWQVEPSEIQSKVEACHKVFGFNELSNASSVLPDKIPTSIFIALSMVRFLISLALDSYENIFISALIKIVTFRPEAIWPSASSPTVGDQCASLASWTASTLVHPGALISVLHLLPAIQSSIFEWTAAAQYYCALLIKALLRPERNQQIMCQSNMAHSIMKIGVNVFKSEKHLMLAPFYYVLERLSSHAITPSDLRSFLRLDMPLCCRNLDETEGEEPVTNDEGGPIPIARVKALVSMMTPRDHRIAQNPSFVEFDMAPEGFACLVIPSLAPLSTDFGIGHGERIFPPLNGLTIMMWLCVEQFSDKRIDPHPIRLLTIYRSFNSSKKEDGLKQNPSLVCFSMQLSSIDRSLLVCTGESETAGNDLEKERNIADENLIRIALGDSVCVGQWSHIAVVLTRSVLKHSQAAVYIDGRLEGVYKLHYIIQNVGGGAAHLSYANGVHAIIGTPPVYRSPSRLCFKIATFVLVEEPVSAETVIRIYDLEPHYIGNFQTVSGDTPLIAEERICLSLSAVANKEMSTSQIGSIYSKADSAFIAHYVGVSIHDRSTPLRILLNTVTHVPGPARSFGAVLLGYLGMRLFTPCPVTRLLDCVGGISCLFGLVAMATTSQELYASLKALTTAVKTDKITSKHLINTRSYQILAMLLEGKTDFLNSHILHLILSLVGTLDTSKDTSVIPNLSVFEDMLCDLDVWKNASPDLSRLLYEHFYELITDQKSENLNMVRRSSLPSRLLIRLFDHPDLIFAVNDIVFNLLSALLQPPADNLLLLKVGQLIAATLPIPGSVQDETSYAFSITDLQTALFTSKHSSHFDRLLYDIYVRNRILNIMASTLAHSSVNNNLLLCDLVVKTLGFDWVLALFTPGAHYTTVVLGLRILLALLKHDHLMQKFKEGSANGGWLTDADSIVRNRAAVLLGFSVSNYGGNVGAHVDINPELSECGGFIMLEHLLHYHYEKPQCYLAMLALLVGQPVPNITLVDNFSLDLIWSHVFGLSLSSSVSEAVCGIEICCEAVIPLLSMVRAAIHASVESPHNDDKLVYSSVVIQMFTFLYQNCSNFCNLCHTEEFVTYLFCVLVPLDVMESSTVKDENSLSSPFYDMQAVLEECCCRSILDLIKRILYEDLYRNHGAKPDSLLDALIENIPEYGCSRRFCTFVLSENLSLCMEYMITTDVLLESEKTSTAATCGTLAATSAVLHANFAYFASRIVDCVWNGIYVGEASRVLSFLFKGLALTRRNDPKSVSYDSLMQSLDRIILYLLSRPIDNVNGGGFFETLLNTVVQMSILNTLSEIILQRSIVLSPAHSDPLFFGSLTHLLFMLSVTPDILPKKERSSNLDRGSAQVALCASQVWKEVCAMKRNLLEEVFRSSFVAELNAARSLLSHAASLQWLSFVDSQMNSSTPKSAMQFQQQIQSRISKVATGLQRLATRKTLSSSNSICSLTFSRQPNITTEVVQMWLRVHISLIRELVRTQCLCYHEWHSHVQKWCMQDWRSLEMELIRERGIWGAELGSSLDKYMLDMTEGPCRIRRKLIPNPAFYHHYPYRPHLDSPEAKTMRAKVAVSKDSKLYYAAIKRRRGKVPEPRIIDLSATIYTPSEERSDLLFTDMQEISTSMIRRVSIKHALNKDNDETECVVNEKGANETDEENVEENGVDEEHNTERQLPRDEEKNGIQENDGMIIKTKDGTIKRKRGPDNQTLLRLLEQGEQLHSMFRCARVQGLDTSEGLLLFGKQHYYVVDGFTLLKTREIRDLDFLPQELHDPIVPYMACGTNYPVRRTRLCSKFSYNDIREVHRRRYLLQPIAIEVFSADGRNYLLAFPRRMRNRVYQKFLSLARLLKDSGSESVGGQRSTAPVEQTSRVSLLTSFIGQQSVTHRWVRGEMSNFQYLMHLNTLAGRSYNDLSQYPIFPWILRDYESEDLNLTDPHSFRDLSKPMGAQNLERLEQFLKRYREWDDPTGETPAYMYGTHYSSAMIVVSYLVRLEPFTQQFLKLQGGHFDLADRMFHSVGDAWLSASRNNMADVKELIPEFFSLPEMFLNSNHFDFGIKQNGVALDDVILPAWAKGDAREFVRMHRQALECDYVSANLHNWIDLIFGYKQRGDAATEANNVYHHLFYEGNVDFDNIEDPLTRNATIGFINNFGQIPSQLFKKSHPQKKVTYTDIYSSSPGVTTQRLFYHSFDSLKVPAQPIKELKSMIGTLIPLEKGGVLALETNRALLLPNRYISWGFPDRSIRIGAVDNDRSACIYELCESAEITCCACGDSRTIFTGSSTGKVCVWDFTERHPRLRFRRTLTAHTETITALVVCSAQTLLVSGSRDGSAIVWHLSTLTFIRQLRPHPSAVTAIAINDTTGDIVTASGSMLFLWSINGQLLSVVDSIDIASFDQFPNVILSLAFSTLYEWDPENVIMCGGSDGIVRIYCMEFVRNESNVDSRPNRLPATLQTNINSVTALQQRVERQRQRLQLLSSAVSSSDITFAGSQTGSPEPLFGPVINSYDVYERLDCSWKCRENETAHSGKLVWKKLLVPKFSLTTHTAFNRKDNPHPAAITAITPSRDHRTLFIGDSIGRVWSWQIGDEVGARADHWVQDPSRNSCTQCMQKFSLAERRHHCRNCGHIFCNRCSRFETDIKHMKISKPVRVCQNCFLRLKAEGIS</sequence>
<organism evidence="12 13">
    <name type="scientific">Onchocerca volvulus</name>
    <dbReference type="NCBI Taxonomy" id="6282"/>
    <lineage>
        <taxon>Eukaryota</taxon>
        <taxon>Metazoa</taxon>
        <taxon>Ecdysozoa</taxon>
        <taxon>Nematoda</taxon>
        <taxon>Chromadorea</taxon>
        <taxon>Rhabditida</taxon>
        <taxon>Spirurina</taxon>
        <taxon>Spiruromorpha</taxon>
        <taxon>Filarioidea</taxon>
        <taxon>Onchocercidae</taxon>
        <taxon>Onchocerca</taxon>
    </lineage>
</organism>
<evidence type="ECO:0000259" key="10">
    <source>
        <dbReference type="PROSITE" id="PS50197"/>
    </source>
</evidence>
<evidence type="ECO:0000313" key="12">
    <source>
        <dbReference type="EnsemblMetazoa" id="OVOC5057.1"/>
    </source>
</evidence>
<dbReference type="SMART" id="SM01026">
    <property type="entry name" value="Beach"/>
    <property type="match status" value="1"/>
</dbReference>
<dbReference type="PROSITE" id="PS50178">
    <property type="entry name" value="ZF_FYVE"/>
    <property type="match status" value="1"/>
</dbReference>
<dbReference type="Pfam" id="PF02138">
    <property type="entry name" value="Beach"/>
    <property type="match status" value="1"/>
</dbReference>
<dbReference type="InterPro" id="IPR000409">
    <property type="entry name" value="BEACH_dom"/>
</dbReference>
<dbReference type="GO" id="GO:0008270">
    <property type="term" value="F:zinc ion binding"/>
    <property type="evidence" value="ECO:0007669"/>
    <property type="project" value="UniProtKB-KW"/>
</dbReference>
<evidence type="ECO:0000313" key="13">
    <source>
        <dbReference type="Proteomes" id="UP000024404"/>
    </source>
</evidence>
<feature type="compositionally biased region" description="Basic and acidic residues" evidence="8">
    <location>
        <begin position="2346"/>
        <end position="2363"/>
    </location>
</feature>
<feature type="domain" description="FYVE-type" evidence="9">
    <location>
        <begin position="3276"/>
        <end position="3336"/>
    </location>
</feature>
<dbReference type="InterPro" id="IPR011993">
    <property type="entry name" value="PH-like_dom_sf"/>
</dbReference>
<dbReference type="EnsemblMetazoa" id="OVOC5057.1">
    <property type="protein sequence ID" value="OVOC5057.1"/>
    <property type="gene ID" value="WBGene00241866"/>
</dbReference>
<protein>
    <submittedName>
        <fullName evidence="12">Uncharacterized protein</fullName>
    </submittedName>
</protein>
<feature type="repeat" description="WD" evidence="7">
    <location>
        <begin position="2982"/>
        <end position="3023"/>
    </location>
</feature>
<dbReference type="FunFam" id="1.10.1540.10:FF:000002">
    <property type="entry name" value="WD repeat and FYVE domain containing 3"/>
    <property type="match status" value="1"/>
</dbReference>
<dbReference type="InterPro" id="IPR015943">
    <property type="entry name" value="WD40/YVTN_repeat-like_dom_sf"/>
</dbReference>
<feature type="domain" description="BEACH-type PH" evidence="11">
    <location>
        <begin position="2395"/>
        <end position="2522"/>
    </location>
</feature>
<dbReference type="OMA" id="GVCHLIE"/>
<keyword evidence="1 7" id="KW-0853">WD repeat</keyword>
<evidence type="ECO:0000256" key="2">
    <source>
        <dbReference type="ARBA" id="ARBA00022723"/>
    </source>
</evidence>
<name>A0A8R1XZG5_ONCVO</name>
<feature type="region of interest" description="Disordered" evidence="8">
    <location>
        <begin position="2328"/>
        <end position="2384"/>
    </location>
</feature>
<dbReference type="Pfam" id="PF23295">
    <property type="entry name" value="Arm_4"/>
    <property type="match status" value="1"/>
</dbReference>
<dbReference type="SUPFAM" id="SSF57903">
    <property type="entry name" value="FYVE/PHD zinc finger"/>
    <property type="match status" value="1"/>
</dbReference>
<evidence type="ECO:0000259" key="9">
    <source>
        <dbReference type="PROSITE" id="PS50178"/>
    </source>
</evidence>
<evidence type="ECO:0000256" key="7">
    <source>
        <dbReference type="PROSITE-ProRule" id="PRU00221"/>
    </source>
</evidence>
<dbReference type="CDD" id="cd01201">
    <property type="entry name" value="PH_BEACH"/>
    <property type="match status" value="1"/>
</dbReference>
<dbReference type="SMART" id="SM00320">
    <property type="entry name" value="WD40"/>
    <property type="match status" value="5"/>
</dbReference>
<dbReference type="PROSITE" id="PS51783">
    <property type="entry name" value="PH_BEACH"/>
    <property type="match status" value="1"/>
</dbReference>
<dbReference type="PANTHER" id="PTHR46108:SF4">
    <property type="entry name" value="BLUE CHEESE"/>
    <property type="match status" value="1"/>
</dbReference>
<keyword evidence="2" id="KW-0479">Metal-binding</keyword>
<dbReference type="InterPro" id="IPR001680">
    <property type="entry name" value="WD40_rpt"/>
</dbReference>
<evidence type="ECO:0000256" key="3">
    <source>
        <dbReference type="ARBA" id="ARBA00022737"/>
    </source>
</evidence>
<dbReference type="EMBL" id="CMVM020000148">
    <property type="status" value="NOT_ANNOTATED_CDS"/>
    <property type="molecule type" value="Genomic_DNA"/>
</dbReference>
<dbReference type="SUPFAM" id="SSF81837">
    <property type="entry name" value="BEACH domain"/>
    <property type="match status" value="1"/>
</dbReference>
<keyword evidence="4 6" id="KW-0863">Zinc-finger</keyword>
<dbReference type="Gene3D" id="2.30.29.30">
    <property type="entry name" value="Pleckstrin-homology domain (PH domain)/Phosphotyrosine-binding domain (PTB)"/>
    <property type="match status" value="1"/>
</dbReference>
<feature type="compositionally biased region" description="Acidic residues" evidence="8">
    <location>
        <begin position="2334"/>
        <end position="2345"/>
    </location>
</feature>
<dbReference type="Gene3D" id="3.30.40.10">
    <property type="entry name" value="Zinc/RING finger domain, C3HC4 (zinc finger)"/>
    <property type="match status" value="1"/>
</dbReference>
<dbReference type="CDD" id="cd06071">
    <property type="entry name" value="Beach"/>
    <property type="match status" value="1"/>
</dbReference>
<dbReference type="InterPro" id="IPR011011">
    <property type="entry name" value="Znf_FYVE_PHD"/>
</dbReference>
<dbReference type="PANTHER" id="PTHR46108">
    <property type="entry name" value="BLUE CHEESE"/>
    <property type="match status" value="1"/>
</dbReference>
<dbReference type="InterPro" id="IPR023362">
    <property type="entry name" value="PH-BEACH_dom"/>
</dbReference>
<dbReference type="SMART" id="SM00064">
    <property type="entry name" value="FYVE"/>
    <property type="match status" value="1"/>
</dbReference>
<dbReference type="SUPFAM" id="SSF50978">
    <property type="entry name" value="WD40 repeat-like"/>
    <property type="match status" value="1"/>
</dbReference>
<dbReference type="CDD" id="cd15719">
    <property type="entry name" value="FYVE_WDFY3"/>
    <property type="match status" value="1"/>
</dbReference>
<evidence type="ECO:0000256" key="1">
    <source>
        <dbReference type="ARBA" id="ARBA00022574"/>
    </source>
</evidence>
<dbReference type="Gene3D" id="2.130.10.10">
    <property type="entry name" value="YVTN repeat-like/Quinoprotein amine dehydrogenase"/>
    <property type="match status" value="1"/>
</dbReference>
<dbReference type="InterPro" id="IPR017455">
    <property type="entry name" value="Znf_FYVE-rel"/>
</dbReference>
<evidence type="ECO:0000256" key="5">
    <source>
        <dbReference type="ARBA" id="ARBA00022833"/>
    </source>
</evidence>
<proteinExistence type="predicted"/>
<accession>A0A8R1XZG5</accession>
<dbReference type="InterPro" id="IPR000306">
    <property type="entry name" value="Znf_FYVE"/>
</dbReference>
<dbReference type="InterPro" id="IPR013083">
    <property type="entry name" value="Znf_RING/FYVE/PHD"/>
</dbReference>
<dbReference type="Pfam" id="PF01363">
    <property type="entry name" value="FYVE"/>
    <property type="match status" value="1"/>
</dbReference>
<dbReference type="Proteomes" id="UP000024404">
    <property type="component" value="Unassembled WGS sequence"/>
</dbReference>
<dbReference type="InterPro" id="IPR036372">
    <property type="entry name" value="BEACH_dom_sf"/>
</dbReference>